<protein>
    <submittedName>
        <fullName evidence="1">Uncharacterized protein</fullName>
    </submittedName>
</protein>
<comment type="caution">
    <text evidence="1">The sequence shown here is derived from an EMBL/GenBank/DDBJ whole genome shotgun (WGS) entry which is preliminary data.</text>
</comment>
<dbReference type="AlphaFoldDB" id="A0A2V2N7T6"/>
<dbReference type="SUPFAM" id="SSF69025">
    <property type="entry name" value="Hypothetical protein MTH865"/>
    <property type="match status" value="1"/>
</dbReference>
<gene>
    <name evidence="1" type="ORF">DK846_10065</name>
</gene>
<dbReference type="Pfam" id="PF07747">
    <property type="entry name" value="MTH865"/>
    <property type="match status" value="1"/>
</dbReference>
<keyword evidence="2" id="KW-1185">Reference proteome</keyword>
<reference evidence="1 2" key="1">
    <citation type="submission" date="2018-05" db="EMBL/GenBank/DDBJ databases">
        <title>Draft genome of Methanospirillum lacunae Ki8-1.</title>
        <authorList>
            <person name="Dueholm M.S."/>
            <person name="Nielsen P.H."/>
            <person name="Bakmann L.F."/>
            <person name="Otzen D.E."/>
        </authorList>
    </citation>
    <scope>NUCLEOTIDE SEQUENCE [LARGE SCALE GENOMIC DNA]</scope>
    <source>
        <strain evidence="1 2">Ki8-1</strain>
    </source>
</reference>
<evidence type="ECO:0000313" key="1">
    <source>
        <dbReference type="EMBL" id="PWR72307.1"/>
    </source>
</evidence>
<sequence>MGMREELLTHWIEALGNVSFPVSSKESVYSGLPKGAAGNMTVGGLVVCNVGELFEKFLKPSDFPINSAEELVLLIFDRAGI</sequence>
<proteinExistence type="predicted"/>
<organism evidence="1 2">
    <name type="scientific">Methanospirillum lacunae</name>
    <dbReference type="NCBI Taxonomy" id="668570"/>
    <lineage>
        <taxon>Archaea</taxon>
        <taxon>Methanobacteriati</taxon>
        <taxon>Methanobacteriota</taxon>
        <taxon>Stenosarchaea group</taxon>
        <taxon>Methanomicrobia</taxon>
        <taxon>Methanomicrobiales</taxon>
        <taxon>Methanospirillaceae</taxon>
        <taxon>Methanospirillum</taxon>
    </lineage>
</organism>
<dbReference type="Proteomes" id="UP000245657">
    <property type="component" value="Unassembled WGS sequence"/>
</dbReference>
<evidence type="ECO:0000313" key="2">
    <source>
        <dbReference type="Proteomes" id="UP000245657"/>
    </source>
</evidence>
<dbReference type="Gene3D" id="1.10.238.80">
    <property type="entry name" value="MTH865-like"/>
    <property type="match status" value="1"/>
</dbReference>
<name>A0A2V2N7T6_9EURY</name>
<dbReference type="InterPro" id="IPR024093">
    <property type="entry name" value="Uncharacterised_MTH865"/>
</dbReference>
<dbReference type="InterPro" id="IPR036825">
    <property type="entry name" value="MTH865-like_sf"/>
</dbReference>
<dbReference type="EMBL" id="QGMY01000007">
    <property type="protein sequence ID" value="PWR72307.1"/>
    <property type="molecule type" value="Genomic_DNA"/>
</dbReference>
<accession>A0A2V2N7T6</accession>